<name>A0A1G7PVN4_PSEOR</name>
<protein>
    <recommendedName>
        <fullName evidence="4">Asp23 family, cell envelope-related function</fullName>
    </recommendedName>
</protein>
<proteinExistence type="predicted"/>
<dbReference type="Proteomes" id="UP000198967">
    <property type="component" value="Unassembled WGS sequence"/>
</dbReference>
<reference evidence="2 3" key="1">
    <citation type="submission" date="2016-10" db="EMBL/GenBank/DDBJ databases">
        <authorList>
            <person name="de Groot N.N."/>
        </authorList>
    </citation>
    <scope>NUCLEOTIDE SEQUENCE [LARGE SCALE GENOMIC DNA]</scope>
    <source>
        <strain evidence="2 3">CGMCC 4.3143</strain>
    </source>
</reference>
<feature type="compositionally biased region" description="Basic and acidic residues" evidence="1">
    <location>
        <begin position="49"/>
        <end position="64"/>
    </location>
</feature>
<sequence length="122" mass="12844">MNDIDVTDMNDTDIPVPPESGSCADTTHQAAAAVAAAVRACPLVAGLHPGDRDHTRTDHPDRDPVLGVRLDAGTVVVGVVGYHPTRVEDLARAVRRAVRGLHPDADVTVCVEDMLPTGPEPQ</sequence>
<feature type="region of interest" description="Disordered" evidence="1">
    <location>
        <begin position="47"/>
        <end position="66"/>
    </location>
</feature>
<dbReference type="AlphaFoldDB" id="A0A1G7PVN4"/>
<accession>A0A1G7PVN4</accession>
<evidence type="ECO:0000313" key="2">
    <source>
        <dbReference type="EMBL" id="SDF90334.1"/>
    </source>
</evidence>
<evidence type="ECO:0008006" key="4">
    <source>
        <dbReference type="Google" id="ProtNLM"/>
    </source>
</evidence>
<keyword evidence="3" id="KW-1185">Reference proteome</keyword>
<dbReference type="STRING" id="366584.SAMN05216377_107252"/>
<dbReference type="RefSeq" id="WP_093083482.1">
    <property type="nucleotide sequence ID" value="NZ_FNBE01000007.1"/>
</dbReference>
<feature type="region of interest" description="Disordered" evidence="1">
    <location>
        <begin position="1"/>
        <end position="24"/>
    </location>
</feature>
<evidence type="ECO:0000313" key="3">
    <source>
        <dbReference type="Proteomes" id="UP000198967"/>
    </source>
</evidence>
<gene>
    <name evidence="2" type="ORF">SAMN05216377_107252</name>
</gene>
<dbReference type="EMBL" id="FNBE01000007">
    <property type="protein sequence ID" value="SDF90334.1"/>
    <property type="molecule type" value="Genomic_DNA"/>
</dbReference>
<organism evidence="2 3">
    <name type="scientific">Pseudonocardia oroxyli</name>
    <dbReference type="NCBI Taxonomy" id="366584"/>
    <lineage>
        <taxon>Bacteria</taxon>
        <taxon>Bacillati</taxon>
        <taxon>Actinomycetota</taxon>
        <taxon>Actinomycetes</taxon>
        <taxon>Pseudonocardiales</taxon>
        <taxon>Pseudonocardiaceae</taxon>
        <taxon>Pseudonocardia</taxon>
    </lineage>
</organism>
<evidence type="ECO:0000256" key="1">
    <source>
        <dbReference type="SAM" id="MobiDB-lite"/>
    </source>
</evidence>
<feature type="compositionally biased region" description="Acidic residues" evidence="1">
    <location>
        <begin position="1"/>
        <end position="11"/>
    </location>
</feature>